<feature type="transmembrane region" description="Helical" evidence="7">
    <location>
        <begin position="356"/>
        <end position="381"/>
    </location>
</feature>
<dbReference type="InterPro" id="IPR050189">
    <property type="entry name" value="MFS_Efflux_Transporters"/>
</dbReference>
<evidence type="ECO:0000256" key="6">
    <source>
        <dbReference type="SAM" id="MobiDB-lite"/>
    </source>
</evidence>
<dbReference type="HOGENOM" id="CLU_001265_61_5_12"/>
<dbReference type="GO" id="GO:0022857">
    <property type="term" value="F:transmembrane transporter activity"/>
    <property type="evidence" value="ECO:0007669"/>
    <property type="project" value="InterPro"/>
</dbReference>
<dbReference type="PANTHER" id="PTHR43124">
    <property type="entry name" value="PURINE EFFLUX PUMP PBUE"/>
    <property type="match status" value="1"/>
</dbReference>
<keyword evidence="4 7" id="KW-1133">Transmembrane helix</keyword>
<feature type="transmembrane region" description="Helical" evidence="7">
    <location>
        <begin position="131"/>
        <end position="151"/>
    </location>
</feature>
<protein>
    <submittedName>
        <fullName evidence="9">Major facilitator superfamily MFS_1</fullName>
    </submittedName>
</protein>
<comment type="subcellular location">
    <subcellularLocation>
        <location evidence="1">Cell membrane</location>
        <topology evidence="1">Multi-pass membrane protein</topology>
    </subcellularLocation>
</comment>
<dbReference type="KEGG" id="tpx:Turpa_1410"/>
<feature type="transmembrane region" description="Helical" evidence="7">
    <location>
        <begin position="157"/>
        <end position="178"/>
    </location>
</feature>
<dbReference type="Gene3D" id="1.20.1250.20">
    <property type="entry name" value="MFS general substrate transporter like domains"/>
    <property type="match status" value="1"/>
</dbReference>
<dbReference type="Pfam" id="PF07690">
    <property type="entry name" value="MFS_1"/>
    <property type="match status" value="2"/>
</dbReference>
<dbReference type="CDD" id="cd17324">
    <property type="entry name" value="MFS_NepI_like"/>
    <property type="match status" value="1"/>
</dbReference>
<dbReference type="STRING" id="869212.Turpa_1410"/>
<evidence type="ECO:0000313" key="10">
    <source>
        <dbReference type="Proteomes" id="UP000006048"/>
    </source>
</evidence>
<reference evidence="9 10" key="1">
    <citation type="submission" date="2012-06" db="EMBL/GenBank/DDBJ databases">
        <title>The complete chromosome of genome of Turneriella parva DSM 21527.</title>
        <authorList>
            <consortium name="US DOE Joint Genome Institute (JGI-PGF)"/>
            <person name="Lucas S."/>
            <person name="Han J."/>
            <person name="Lapidus A."/>
            <person name="Bruce D."/>
            <person name="Goodwin L."/>
            <person name="Pitluck S."/>
            <person name="Peters L."/>
            <person name="Kyrpides N."/>
            <person name="Mavromatis K."/>
            <person name="Ivanova N."/>
            <person name="Mikhailova N."/>
            <person name="Chertkov O."/>
            <person name="Detter J.C."/>
            <person name="Tapia R."/>
            <person name="Han C."/>
            <person name="Land M."/>
            <person name="Hauser L."/>
            <person name="Markowitz V."/>
            <person name="Cheng J.-F."/>
            <person name="Hugenholtz P."/>
            <person name="Woyke T."/>
            <person name="Wu D."/>
            <person name="Gronow S."/>
            <person name="Wellnitz S."/>
            <person name="Brambilla E."/>
            <person name="Klenk H.-P."/>
            <person name="Eisen J.A."/>
        </authorList>
    </citation>
    <scope>NUCLEOTIDE SEQUENCE [LARGE SCALE GENOMIC DNA]</scope>
    <source>
        <strain evidence="10">ATCC BAA-1111 / DSM 21527 / NCTC 11395 / H</strain>
    </source>
</reference>
<keyword evidence="3 7" id="KW-0812">Transmembrane</keyword>
<keyword evidence="2" id="KW-1003">Cell membrane</keyword>
<dbReference type="RefSeq" id="WP_014802572.1">
    <property type="nucleotide sequence ID" value="NC_018020.1"/>
</dbReference>
<dbReference type="PROSITE" id="PS50850">
    <property type="entry name" value="MFS"/>
    <property type="match status" value="1"/>
</dbReference>
<feature type="transmembrane region" description="Helical" evidence="7">
    <location>
        <begin position="190"/>
        <end position="214"/>
    </location>
</feature>
<organism evidence="9 10">
    <name type="scientific">Turneriella parva (strain ATCC BAA-1111 / DSM 21527 / NCTC 11395 / H)</name>
    <name type="common">Leptospira parva</name>
    <dbReference type="NCBI Taxonomy" id="869212"/>
    <lineage>
        <taxon>Bacteria</taxon>
        <taxon>Pseudomonadati</taxon>
        <taxon>Spirochaetota</taxon>
        <taxon>Spirochaetia</taxon>
        <taxon>Leptospirales</taxon>
        <taxon>Leptospiraceae</taxon>
        <taxon>Turneriella</taxon>
    </lineage>
</organism>
<feature type="transmembrane region" description="Helical" evidence="7">
    <location>
        <begin position="270"/>
        <end position="292"/>
    </location>
</feature>
<dbReference type="AlphaFoldDB" id="I4B451"/>
<dbReference type="InterPro" id="IPR020846">
    <property type="entry name" value="MFS_dom"/>
</dbReference>
<keyword evidence="10" id="KW-1185">Reference proteome</keyword>
<evidence type="ECO:0000256" key="1">
    <source>
        <dbReference type="ARBA" id="ARBA00004651"/>
    </source>
</evidence>
<evidence type="ECO:0000256" key="4">
    <source>
        <dbReference type="ARBA" id="ARBA00022989"/>
    </source>
</evidence>
<feature type="transmembrane region" description="Helical" evidence="7">
    <location>
        <begin position="402"/>
        <end position="420"/>
    </location>
</feature>
<gene>
    <name evidence="9" type="ordered locus">Turpa_1410</name>
</gene>
<accession>I4B451</accession>
<sequence>MAKAKKTSKAKPARRKVAKKKPTAKRPAKASPPRRKSSVAHTALTSAAPVDRESKPAVFSRLQWGVLAILALIQFMHIVDFMVIMPLAKKFEELFHITTNQFGWLVSTYTLAAFASGIAATFFIDRISRKASLMVGFMGFIAGNLLCAVAPGFYTFLAARFVTGAFGGLLSGVTFSIIGDLIEPAKRGRATGVIMMAFSVAAVVGVPVGIWLANGYFLQLPYYLIALGSALILVFAWLRMPPLKDHLFGPRMNVIAQIRAVLSNNKHQRLYLMMVFHFVAGFSIIPYIAGFMQKNNGVSDDQLPLIYLSGGIATIVSSPVVGWLSDKFGNVRIYSFVSLLASIPFVLVTYEWTKSFALLMASTVLFFIFVSGRMVPAMALLNNTVSPAHRGTFMSLNGSVQQLAMSLGAIAASLIIYAPAGQPIQHYAWVGVFGIIFNIAAIWVANTFRSR</sequence>
<dbReference type="SUPFAM" id="SSF103473">
    <property type="entry name" value="MFS general substrate transporter"/>
    <property type="match status" value="1"/>
</dbReference>
<evidence type="ECO:0000256" key="3">
    <source>
        <dbReference type="ARBA" id="ARBA00022692"/>
    </source>
</evidence>
<dbReference type="InterPro" id="IPR011701">
    <property type="entry name" value="MFS"/>
</dbReference>
<keyword evidence="5 7" id="KW-0472">Membrane</keyword>
<feature type="region of interest" description="Disordered" evidence="6">
    <location>
        <begin position="1"/>
        <end position="48"/>
    </location>
</feature>
<feature type="transmembrane region" description="Helical" evidence="7">
    <location>
        <begin position="331"/>
        <end position="350"/>
    </location>
</feature>
<dbReference type="InterPro" id="IPR036259">
    <property type="entry name" value="MFS_trans_sf"/>
</dbReference>
<dbReference type="PANTHER" id="PTHR43124:SF3">
    <property type="entry name" value="CHLORAMPHENICOL EFFLUX PUMP RV0191"/>
    <property type="match status" value="1"/>
</dbReference>
<proteinExistence type="predicted"/>
<feature type="transmembrane region" description="Helical" evidence="7">
    <location>
        <begin position="62"/>
        <end position="84"/>
    </location>
</feature>
<feature type="transmembrane region" description="Helical" evidence="7">
    <location>
        <begin position="220"/>
        <end position="238"/>
    </location>
</feature>
<feature type="transmembrane region" description="Helical" evidence="7">
    <location>
        <begin position="426"/>
        <end position="445"/>
    </location>
</feature>
<evidence type="ECO:0000313" key="9">
    <source>
        <dbReference type="EMBL" id="AFM12058.1"/>
    </source>
</evidence>
<feature type="transmembrane region" description="Helical" evidence="7">
    <location>
        <begin position="304"/>
        <end position="324"/>
    </location>
</feature>
<name>I4B451_TURPD</name>
<evidence type="ECO:0000256" key="7">
    <source>
        <dbReference type="SAM" id="Phobius"/>
    </source>
</evidence>
<evidence type="ECO:0000256" key="2">
    <source>
        <dbReference type="ARBA" id="ARBA00022475"/>
    </source>
</evidence>
<evidence type="ECO:0000256" key="5">
    <source>
        <dbReference type="ARBA" id="ARBA00023136"/>
    </source>
</evidence>
<dbReference type="Proteomes" id="UP000006048">
    <property type="component" value="Chromosome"/>
</dbReference>
<feature type="domain" description="Major facilitator superfamily (MFS) profile" evidence="8">
    <location>
        <begin position="66"/>
        <end position="449"/>
    </location>
</feature>
<feature type="transmembrane region" description="Helical" evidence="7">
    <location>
        <begin position="104"/>
        <end position="124"/>
    </location>
</feature>
<dbReference type="EMBL" id="CP002959">
    <property type="protein sequence ID" value="AFM12058.1"/>
    <property type="molecule type" value="Genomic_DNA"/>
</dbReference>
<feature type="compositionally biased region" description="Basic residues" evidence="6">
    <location>
        <begin position="1"/>
        <end position="38"/>
    </location>
</feature>
<evidence type="ECO:0000259" key="8">
    <source>
        <dbReference type="PROSITE" id="PS50850"/>
    </source>
</evidence>
<dbReference type="OrthoDB" id="337363at2"/>
<dbReference type="GO" id="GO:0005886">
    <property type="term" value="C:plasma membrane"/>
    <property type="evidence" value="ECO:0007669"/>
    <property type="project" value="UniProtKB-SubCell"/>
</dbReference>